<evidence type="ECO:0000256" key="1">
    <source>
        <dbReference type="ARBA" id="ARBA00004196"/>
    </source>
</evidence>
<dbReference type="InterPro" id="IPR006129">
    <property type="entry name" value="AdhesinB"/>
</dbReference>
<sequence length="306" mass="33378">MHSSISASSRRKSFILLLMGLTLPLFSVAADKIKVVATFSVLADMVEQIAGDAIELTTLVGLNSDAHVYQIRPIDAKHVSEADLLVTNGLGFEGWLGRLEQSSGFKGRKLVASDGIEAIHHEGHADHADHGDGDLDPHAWHSLSNGRQYVSNIAQALIDVDPAHADHYQRNLVRYLAEIDALDLELSGRVAAIPEGQRRVITSHDAFAYLAQAYGFEFFSPQRISTEAQPSARDIAQLIRQIREQGIGALFIENISDDRLMQQIASETDVRLGGKLYSGALSAANEPASTYLAMMRHNVTLLLAAF</sequence>
<evidence type="ECO:0000256" key="2">
    <source>
        <dbReference type="ARBA" id="ARBA00011028"/>
    </source>
</evidence>
<keyword evidence="4" id="KW-0479">Metal-binding</keyword>
<dbReference type="Pfam" id="PF01297">
    <property type="entry name" value="ZnuA"/>
    <property type="match status" value="1"/>
</dbReference>
<evidence type="ECO:0000313" key="8">
    <source>
        <dbReference type="Proteomes" id="UP000229757"/>
    </source>
</evidence>
<keyword evidence="8" id="KW-1185">Reference proteome</keyword>
<protein>
    <submittedName>
        <fullName evidence="7">Zinc ABC transporter, periplasmic-binding protein ZnuA</fullName>
    </submittedName>
</protein>
<dbReference type="AlphaFoldDB" id="A0A2K8KSI0"/>
<dbReference type="InterPro" id="IPR006128">
    <property type="entry name" value="Lipoprotein_PsaA-like"/>
</dbReference>
<gene>
    <name evidence="7" type="primary">znuA</name>
    <name evidence="7" type="ORF">REIFOR_02565</name>
</gene>
<dbReference type="SUPFAM" id="SSF53807">
    <property type="entry name" value="Helical backbone' metal receptor"/>
    <property type="match status" value="1"/>
</dbReference>
<dbReference type="PRINTS" id="PR00691">
    <property type="entry name" value="ADHESINB"/>
</dbReference>
<dbReference type="Proteomes" id="UP000229757">
    <property type="component" value="Chromosome"/>
</dbReference>
<organism evidence="7 8">
    <name type="scientific">Reinekea forsetii</name>
    <dbReference type="NCBI Taxonomy" id="1336806"/>
    <lineage>
        <taxon>Bacteria</taxon>
        <taxon>Pseudomonadati</taxon>
        <taxon>Pseudomonadota</taxon>
        <taxon>Gammaproteobacteria</taxon>
        <taxon>Oceanospirillales</taxon>
        <taxon>Saccharospirillaceae</taxon>
        <taxon>Reinekea</taxon>
    </lineage>
</organism>
<evidence type="ECO:0000256" key="4">
    <source>
        <dbReference type="ARBA" id="ARBA00022723"/>
    </source>
</evidence>
<evidence type="ECO:0000256" key="6">
    <source>
        <dbReference type="RuleBase" id="RU003512"/>
    </source>
</evidence>
<dbReference type="GO" id="GO:0046872">
    <property type="term" value="F:metal ion binding"/>
    <property type="evidence" value="ECO:0007669"/>
    <property type="project" value="UniProtKB-KW"/>
</dbReference>
<evidence type="ECO:0000256" key="3">
    <source>
        <dbReference type="ARBA" id="ARBA00022448"/>
    </source>
</evidence>
<accession>A0A2K8KSI0</accession>
<dbReference type="GO" id="GO:0030313">
    <property type="term" value="C:cell envelope"/>
    <property type="evidence" value="ECO:0007669"/>
    <property type="project" value="UniProtKB-SubCell"/>
</dbReference>
<dbReference type="GO" id="GO:0030001">
    <property type="term" value="P:metal ion transport"/>
    <property type="evidence" value="ECO:0007669"/>
    <property type="project" value="InterPro"/>
</dbReference>
<dbReference type="KEGG" id="rfo:REIFOR_02565"/>
<dbReference type="RefSeq" id="WP_100257931.1">
    <property type="nucleotide sequence ID" value="NZ_CP011797.1"/>
</dbReference>
<dbReference type="PRINTS" id="PR00690">
    <property type="entry name" value="ADHESNFAMILY"/>
</dbReference>
<dbReference type="InterPro" id="IPR050492">
    <property type="entry name" value="Bact_metal-bind_prot9"/>
</dbReference>
<dbReference type="InterPro" id="IPR006127">
    <property type="entry name" value="ZnuA-like"/>
</dbReference>
<dbReference type="GO" id="GO:0007155">
    <property type="term" value="P:cell adhesion"/>
    <property type="evidence" value="ECO:0007669"/>
    <property type="project" value="InterPro"/>
</dbReference>
<keyword evidence="5" id="KW-0732">Signal</keyword>
<dbReference type="PANTHER" id="PTHR42953:SF1">
    <property type="entry name" value="METAL-BINDING PROTEIN HI_0362-RELATED"/>
    <property type="match status" value="1"/>
</dbReference>
<name>A0A2K8KSI0_9GAMM</name>
<dbReference type="OrthoDB" id="9793396at2"/>
<dbReference type="Gene3D" id="3.40.50.1980">
    <property type="entry name" value="Nitrogenase molybdenum iron protein domain"/>
    <property type="match status" value="2"/>
</dbReference>
<proteinExistence type="inferred from homology"/>
<comment type="similarity">
    <text evidence="2 6">Belongs to the bacterial solute-binding protein 9 family.</text>
</comment>
<keyword evidence="3 6" id="KW-0813">Transport</keyword>
<reference evidence="7 8" key="1">
    <citation type="journal article" date="2017" name="Environ. Microbiol.">
        <title>Genomic and physiological analyses of 'Reinekea forsetii' reveal a versatile opportunistic lifestyle during spring algae blooms.</title>
        <authorList>
            <person name="Avci B."/>
            <person name="Hahnke R.L."/>
            <person name="Chafee M."/>
            <person name="Fischer T."/>
            <person name="Gruber-Vodicka H."/>
            <person name="Tegetmeyer H.E."/>
            <person name="Harder J."/>
            <person name="Fuchs B.M."/>
            <person name="Amann R.I."/>
            <person name="Teeling H."/>
        </authorList>
    </citation>
    <scope>NUCLEOTIDE SEQUENCE [LARGE SCALE GENOMIC DNA]</scope>
    <source>
        <strain evidence="7 8">Hel1_31_D35</strain>
    </source>
</reference>
<dbReference type="PANTHER" id="PTHR42953">
    <property type="entry name" value="HIGH-AFFINITY ZINC UPTAKE SYSTEM PROTEIN ZNUA-RELATED"/>
    <property type="match status" value="1"/>
</dbReference>
<dbReference type="EMBL" id="CP011797">
    <property type="protein sequence ID" value="ATX77690.1"/>
    <property type="molecule type" value="Genomic_DNA"/>
</dbReference>
<comment type="subcellular location">
    <subcellularLocation>
        <location evidence="1">Cell envelope</location>
    </subcellularLocation>
</comment>
<dbReference type="CDD" id="cd01137">
    <property type="entry name" value="PsaA"/>
    <property type="match status" value="1"/>
</dbReference>
<evidence type="ECO:0000256" key="5">
    <source>
        <dbReference type="ARBA" id="ARBA00022729"/>
    </source>
</evidence>
<evidence type="ECO:0000313" key="7">
    <source>
        <dbReference type="EMBL" id="ATX77690.1"/>
    </source>
</evidence>